<dbReference type="Proteomes" id="UP001596406">
    <property type="component" value="Unassembled WGS sequence"/>
</dbReference>
<dbReference type="PIRSF" id="PIRSF035875">
    <property type="entry name" value="RNase_BN"/>
    <property type="match status" value="1"/>
</dbReference>
<dbReference type="AlphaFoldDB" id="A0ABD5UEU0"/>
<evidence type="ECO:0000256" key="6">
    <source>
        <dbReference type="SAM" id="Phobius"/>
    </source>
</evidence>
<feature type="transmembrane region" description="Helical" evidence="6">
    <location>
        <begin position="39"/>
        <end position="61"/>
    </location>
</feature>
<dbReference type="PANTHER" id="PTHR30213:SF0">
    <property type="entry name" value="UPF0761 MEMBRANE PROTEIN YIHY"/>
    <property type="match status" value="1"/>
</dbReference>
<evidence type="ECO:0000256" key="4">
    <source>
        <dbReference type="ARBA" id="ARBA00022989"/>
    </source>
</evidence>
<name>A0ABD5UEU0_9EURY</name>
<dbReference type="RefSeq" id="WP_304449073.1">
    <property type="nucleotide sequence ID" value="NZ_JARRAH010000001.1"/>
</dbReference>
<gene>
    <name evidence="7" type="ORF">ACFQHK_12910</name>
</gene>
<keyword evidence="2" id="KW-1003">Cell membrane</keyword>
<dbReference type="EMBL" id="JBHSXM010000001">
    <property type="protein sequence ID" value="MFC6837408.1"/>
    <property type="molecule type" value="Genomic_DNA"/>
</dbReference>
<comment type="caution">
    <text evidence="7">The sequence shown here is derived from an EMBL/GenBank/DDBJ whole genome shotgun (WGS) entry which is preliminary data.</text>
</comment>
<reference evidence="7 8" key="1">
    <citation type="journal article" date="2019" name="Int. J. Syst. Evol. Microbiol.">
        <title>The Global Catalogue of Microorganisms (GCM) 10K type strain sequencing project: providing services to taxonomists for standard genome sequencing and annotation.</title>
        <authorList>
            <consortium name="The Broad Institute Genomics Platform"/>
            <consortium name="The Broad Institute Genome Sequencing Center for Infectious Disease"/>
            <person name="Wu L."/>
            <person name="Ma J."/>
        </authorList>
    </citation>
    <scope>NUCLEOTIDE SEQUENCE [LARGE SCALE GENOMIC DNA]</scope>
    <source>
        <strain evidence="7 8">PSRA2</strain>
    </source>
</reference>
<keyword evidence="5 6" id="KW-0472">Membrane</keyword>
<comment type="subcellular location">
    <subcellularLocation>
        <location evidence="1">Cell membrane</location>
        <topology evidence="1">Multi-pass membrane protein</topology>
    </subcellularLocation>
</comment>
<organism evidence="7 8">
    <name type="scientific">Halomarina ordinaria</name>
    <dbReference type="NCBI Taxonomy" id="3033939"/>
    <lineage>
        <taxon>Archaea</taxon>
        <taxon>Methanobacteriati</taxon>
        <taxon>Methanobacteriota</taxon>
        <taxon>Stenosarchaea group</taxon>
        <taxon>Halobacteria</taxon>
        <taxon>Halobacteriales</taxon>
        <taxon>Natronomonadaceae</taxon>
        <taxon>Halomarina</taxon>
    </lineage>
</organism>
<feature type="transmembrane region" description="Helical" evidence="6">
    <location>
        <begin position="234"/>
        <end position="265"/>
    </location>
</feature>
<dbReference type="GO" id="GO:0005886">
    <property type="term" value="C:plasma membrane"/>
    <property type="evidence" value="ECO:0007669"/>
    <property type="project" value="UniProtKB-SubCell"/>
</dbReference>
<keyword evidence="4 6" id="KW-1133">Transmembrane helix</keyword>
<keyword evidence="8" id="KW-1185">Reference proteome</keyword>
<sequence>MGTTERLRSALDSERLPETVRAVVGLAHERRVTTAAASLGYHAFNTLVPLALFLVIGLSLFGEAETLTRLVSTALGVGSASAESAVRSLSENASGRRRAAVLAFLILAWSAVRTFRATNAAFVSIYGERDGLSVVERAVDVGLATVTIPLALALVAGLGVAFTLAVDGVFWRLASPFLLFAALAVAFFPMYYLFPTDRVTVREVVPGTLLAAGAWTLSALLFRVYASVSQTVHFYGVVGGLLLLLTWLYLGGLAILLGAVVNAVLAGRAAPSDEWLPELQ</sequence>
<feature type="transmembrane region" description="Helical" evidence="6">
    <location>
        <begin position="146"/>
        <end position="166"/>
    </location>
</feature>
<evidence type="ECO:0000256" key="1">
    <source>
        <dbReference type="ARBA" id="ARBA00004651"/>
    </source>
</evidence>
<proteinExistence type="predicted"/>
<dbReference type="Pfam" id="PF03631">
    <property type="entry name" value="Virul_fac_BrkB"/>
    <property type="match status" value="1"/>
</dbReference>
<dbReference type="PANTHER" id="PTHR30213">
    <property type="entry name" value="INNER MEMBRANE PROTEIN YHJD"/>
    <property type="match status" value="1"/>
</dbReference>
<evidence type="ECO:0000256" key="2">
    <source>
        <dbReference type="ARBA" id="ARBA00022475"/>
    </source>
</evidence>
<dbReference type="InterPro" id="IPR017039">
    <property type="entry name" value="Virul_fac_BrkB"/>
</dbReference>
<protein>
    <submittedName>
        <fullName evidence="7">YihY/virulence factor BrkB family protein</fullName>
    </submittedName>
</protein>
<feature type="transmembrane region" description="Helical" evidence="6">
    <location>
        <begin position="204"/>
        <end position="222"/>
    </location>
</feature>
<evidence type="ECO:0000313" key="7">
    <source>
        <dbReference type="EMBL" id="MFC6837408.1"/>
    </source>
</evidence>
<evidence type="ECO:0000256" key="3">
    <source>
        <dbReference type="ARBA" id="ARBA00022692"/>
    </source>
</evidence>
<accession>A0ABD5UEU0</accession>
<feature type="transmembrane region" description="Helical" evidence="6">
    <location>
        <begin position="173"/>
        <end position="192"/>
    </location>
</feature>
<evidence type="ECO:0000256" key="5">
    <source>
        <dbReference type="ARBA" id="ARBA00023136"/>
    </source>
</evidence>
<evidence type="ECO:0000313" key="8">
    <source>
        <dbReference type="Proteomes" id="UP001596406"/>
    </source>
</evidence>
<keyword evidence="3 6" id="KW-0812">Transmembrane</keyword>